<evidence type="ECO:0000313" key="2">
    <source>
        <dbReference type="Proteomes" id="UP000584642"/>
    </source>
</evidence>
<organism evidence="1 2">
    <name type="scientific">Azospirillum oleiclasticum</name>
    <dbReference type="NCBI Taxonomy" id="2735135"/>
    <lineage>
        <taxon>Bacteria</taxon>
        <taxon>Pseudomonadati</taxon>
        <taxon>Pseudomonadota</taxon>
        <taxon>Alphaproteobacteria</taxon>
        <taxon>Rhodospirillales</taxon>
        <taxon>Azospirillaceae</taxon>
        <taxon>Azospirillum</taxon>
    </lineage>
</organism>
<sequence length="205" mass="21522">MKSYSLILNFPHAAVDAINRAGQKVVLVKSVTGGGGRTAWVTFAPFQQNVVIWSGQYGIYASTSQIETGAMITQCSIVDPAQTGVEYPFQHNTFQSAAVPDTWTVSPTQYATGNENGGALTFGLRQAASVNGTRVITGPVNAVSVLPGQHAIFQPHERICVFVESNVDNGAVVSTVSSNSTTIDLTTTTSQTATYNAATGTFVVG</sequence>
<comment type="caution">
    <text evidence="1">The sequence shown here is derived from an EMBL/GenBank/DDBJ whole genome shotgun (WGS) entry which is preliminary data.</text>
</comment>
<dbReference type="RefSeq" id="WP_180281748.1">
    <property type="nucleotide sequence ID" value="NZ_JABFDB010000005.1"/>
</dbReference>
<reference evidence="1 2" key="1">
    <citation type="submission" date="2020-05" db="EMBL/GenBank/DDBJ databases">
        <title>Azospirillum oleiclasticum sp. nov, a nitrogen-fixing and heavy crude oil-emulsifying bacterium isolated from the crude oil of Yumen Oilfield.</title>
        <authorList>
            <person name="Wu D."/>
            <person name="Cai M."/>
            <person name="Zhang X."/>
        </authorList>
    </citation>
    <scope>NUCLEOTIDE SEQUENCE [LARGE SCALE GENOMIC DNA]</scope>
    <source>
        <strain evidence="1 2">ROY-1-1-2</strain>
    </source>
</reference>
<dbReference type="EMBL" id="JABFDB010000005">
    <property type="protein sequence ID" value="NYZ19970.1"/>
    <property type="molecule type" value="Genomic_DNA"/>
</dbReference>
<name>A0ABX2TBA4_9PROT</name>
<evidence type="ECO:0000313" key="1">
    <source>
        <dbReference type="EMBL" id="NYZ19970.1"/>
    </source>
</evidence>
<dbReference type="Proteomes" id="UP000584642">
    <property type="component" value="Unassembled WGS sequence"/>
</dbReference>
<keyword evidence="2" id="KW-1185">Reference proteome</keyword>
<protein>
    <submittedName>
        <fullName evidence="1">Uncharacterized protein</fullName>
    </submittedName>
</protein>
<gene>
    <name evidence="1" type="ORF">HND93_09615</name>
</gene>
<accession>A0ABX2TBA4</accession>
<proteinExistence type="predicted"/>